<dbReference type="EMBL" id="MT141491">
    <property type="protein sequence ID" value="QJA63172.1"/>
    <property type="molecule type" value="Genomic_DNA"/>
</dbReference>
<reference evidence="2" key="1">
    <citation type="submission" date="2020-03" db="EMBL/GenBank/DDBJ databases">
        <title>The deep terrestrial virosphere.</title>
        <authorList>
            <person name="Holmfeldt K."/>
            <person name="Nilsson E."/>
            <person name="Simone D."/>
            <person name="Lopez-Fernandez M."/>
            <person name="Wu X."/>
            <person name="de Brujin I."/>
            <person name="Lundin D."/>
            <person name="Andersson A."/>
            <person name="Bertilsson S."/>
            <person name="Dopson M."/>
        </authorList>
    </citation>
    <scope>NUCLEOTIDE SEQUENCE</scope>
    <source>
        <strain evidence="2">MM415B00647</strain>
    </source>
</reference>
<feature type="region of interest" description="Disordered" evidence="1">
    <location>
        <begin position="1"/>
        <end position="20"/>
    </location>
</feature>
<sequence length="114" mass="12209">MGIYSLTETNRVPNHGGSNRVTIPATPFQIRGGTGTGGATSVPCKECIMIAANGSSNVRVRIDTACTATTGVPVPEHKLANEAAMYLRLPIDDLNRLYFIGEAENDVVDILYWA</sequence>
<evidence type="ECO:0000256" key="1">
    <source>
        <dbReference type="SAM" id="MobiDB-lite"/>
    </source>
</evidence>
<proteinExistence type="predicted"/>
<gene>
    <name evidence="2" type="ORF">MM415B00647_0045</name>
</gene>
<dbReference type="AlphaFoldDB" id="A0A6M3J2N1"/>
<organism evidence="2">
    <name type="scientific">viral metagenome</name>
    <dbReference type="NCBI Taxonomy" id="1070528"/>
    <lineage>
        <taxon>unclassified sequences</taxon>
        <taxon>metagenomes</taxon>
        <taxon>organismal metagenomes</taxon>
    </lineage>
</organism>
<evidence type="ECO:0000313" key="2">
    <source>
        <dbReference type="EMBL" id="QJA63172.1"/>
    </source>
</evidence>
<name>A0A6M3J2N1_9ZZZZ</name>
<protein>
    <submittedName>
        <fullName evidence="2">Uncharacterized protein</fullName>
    </submittedName>
</protein>
<accession>A0A6M3J2N1</accession>